<accession>A0A9P5ZB57</accession>
<evidence type="ECO:0000313" key="3">
    <source>
        <dbReference type="Proteomes" id="UP000807469"/>
    </source>
</evidence>
<protein>
    <submittedName>
        <fullName evidence="2">Uncharacterized protein</fullName>
    </submittedName>
</protein>
<dbReference type="AlphaFoldDB" id="A0A9P5ZB57"/>
<dbReference type="EMBL" id="MU155148">
    <property type="protein sequence ID" value="KAF9483943.1"/>
    <property type="molecule type" value="Genomic_DNA"/>
</dbReference>
<gene>
    <name evidence="2" type="ORF">BDN70DRAFT_989928</name>
</gene>
<feature type="compositionally biased region" description="Acidic residues" evidence="1">
    <location>
        <begin position="196"/>
        <end position="221"/>
    </location>
</feature>
<evidence type="ECO:0000256" key="1">
    <source>
        <dbReference type="SAM" id="MobiDB-lite"/>
    </source>
</evidence>
<feature type="region of interest" description="Disordered" evidence="1">
    <location>
        <begin position="189"/>
        <end position="242"/>
    </location>
</feature>
<dbReference type="Proteomes" id="UP000807469">
    <property type="component" value="Unassembled WGS sequence"/>
</dbReference>
<reference evidence="2" key="1">
    <citation type="submission" date="2020-11" db="EMBL/GenBank/DDBJ databases">
        <authorList>
            <consortium name="DOE Joint Genome Institute"/>
            <person name="Ahrendt S."/>
            <person name="Riley R."/>
            <person name="Andreopoulos W."/>
            <person name="Labutti K."/>
            <person name="Pangilinan J."/>
            <person name="Ruiz-Duenas F.J."/>
            <person name="Barrasa J.M."/>
            <person name="Sanchez-Garcia M."/>
            <person name="Camarero S."/>
            <person name="Miyauchi S."/>
            <person name="Serrano A."/>
            <person name="Linde D."/>
            <person name="Babiker R."/>
            <person name="Drula E."/>
            <person name="Ayuso-Fernandez I."/>
            <person name="Pacheco R."/>
            <person name="Padilla G."/>
            <person name="Ferreira P."/>
            <person name="Barriuso J."/>
            <person name="Kellner H."/>
            <person name="Castanera R."/>
            <person name="Alfaro M."/>
            <person name="Ramirez L."/>
            <person name="Pisabarro A.G."/>
            <person name="Kuo A."/>
            <person name="Tritt A."/>
            <person name="Lipzen A."/>
            <person name="He G."/>
            <person name="Yan M."/>
            <person name="Ng V."/>
            <person name="Cullen D."/>
            <person name="Martin F."/>
            <person name="Rosso M.-N."/>
            <person name="Henrissat B."/>
            <person name="Hibbett D."/>
            <person name="Martinez A.T."/>
            <person name="Grigoriev I.V."/>
        </authorList>
    </citation>
    <scope>NUCLEOTIDE SEQUENCE</scope>
    <source>
        <strain evidence="2">CIRM-BRFM 674</strain>
    </source>
</reference>
<sequence length="262" mass="29925">MNLHPSSPVSPARRKNPLPGFRPSPRPKQRPISEMTLRELQDLHNFNIKILSSPDASTSTYVNRVQAEQAAVESRLIELDGMETINTGLRRTMIRGEGDMIVDPPPEPTTSRAIEAKRKALAQFGVNNNSSSVAGSLSMQEAIELERQAYLQDQARQNRILEKKRRLGQPIHGEVLSRQEREARIWAFMNHKPSDSDLEDDDDDEDEDDEDPSTWFEDDQDDGRKGQIIIEPDEEDYSDIIRVDGNKIHQYNTFYEPRDDGD</sequence>
<proteinExistence type="predicted"/>
<feature type="region of interest" description="Disordered" evidence="1">
    <location>
        <begin position="1"/>
        <end position="32"/>
    </location>
</feature>
<name>A0A9P5ZB57_9AGAR</name>
<dbReference type="OrthoDB" id="68090at2759"/>
<organism evidence="2 3">
    <name type="scientific">Pholiota conissans</name>
    <dbReference type="NCBI Taxonomy" id="109636"/>
    <lineage>
        <taxon>Eukaryota</taxon>
        <taxon>Fungi</taxon>
        <taxon>Dikarya</taxon>
        <taxon>Basidiomycota</taxon>
        <taxon>Agaricomycotina</taxon>
        <taxon>Agaricomycetes</taxon>
        <taxon>Agaricomycetidae</taxon>
        <taxon>Agaricales</taxon>
        <taxon>Agaricineae</taxon>
        <taxon>Strophariaceae</taxon>
        <taxon>Pholiota</taxon>
    </lineage>
</organism>
<keyword evidence="3" id="KW-1185">Reference proteome</keyword>
<evidence type="ECO:0000313" key="2">
    <source>
        <dbReference type="EMBL" id="KAF9483943.1"/>
    </source>
</evidence>
<comment type="caution">
    <text evidence="2">The sequence shown here is derived from an EMBL/GenBank/DDBJ whole genome shotgun (WGS) entry which is preliminary data.</text>
</comment>